<proteinExistence type="predicted"/>
<dbReference type="Gene3D" id="3.40.33.10">
    <property type="entry name" value="CAP"/>
    <property type="match status" value="1"/>
</dbReference>
<gene>
    <name evidence="3" type="ORF">RDB_LOCUS55825</name>
</gene>
<reference evidence="3" key="1">
    <citation type="submission" date="2021-01" db="EMBL/GenBank/DDBJ databases">
        <authorList>
            <person name="Kaushik A."/>
        </authorList>
    </citation>
    <scope>NUCLEOTIDE SEQUENCE</scope>
    <source>
        <strain evidence="3">AG1-1C</strain>
    </source>
</reference>
<dbReference type="EMBL" id="CAJMWS010000303">
    <property type="protein sequence ID" value="CAE6400890.1"/>
    <property type="molecule type" value="Genomic_DNA"/>
</dbReference>
<feature type="domain" description="SCP" evidence="2">
    <location>
        <begin position="30"/>
        <end position="155"/>
    </location>
</feature>
<comment type="caution">
    <text evidence="3">The sequence shown here is derived from an EMBL/GenBank/DDBJ whole genome shotgun (WGS) entry which is preliminary data.</text>
</comment>
<evidence type="ECO:0000259" key="2">
    <source>
        <dbReference type="SMART" id="SM00198"/>
    </source>
</evidence>
<organism evidence="3 4">
    <name type="scientific">Rhizoctonia solani</name>
    <dbReference type="NCBI Taxonomy" id="456999"/>
    <lineage>
        <taxon>Eukaryota</taxon>
        <taxon>Fungi</taxon>
        <taxon>Dikarya</taxon>
        <taxon>Basidiomycota</taxon>
        <taxon>Agaricomycotina</taxon>
        <taxon>Agaricomycetes</taxon>
        <taxon>Cantharellales</taxon>
        <taxon>Ceratobasidiaceae</taxon>
        <taxon>Rhizoctonia</taxon>
    </lineage>
</organism>
<evidence type="ECO:0000313" key="4">
    <source>
        <dbReference type="Proteomes" id="UP000663846"/>
    </source>
</evidence>
<dbReference type="SMART" id="SM00198">
    <property type="entry name" value="SCP"/>
    <property type="match status" value="1"/>
</dbReference>
<protein>
    <recommendedName>
        <fullName evidence="2">SCP domain-containing protein</fullName>
    </recommendedName>
</protein>
<evidence type="ECO:0000256" key="1">
    <source>
        <dbReference type="SAM" id="SignalP"/>
    </source>
</evidence>
<dbReference type="InterPro" id="IPR001283">
    <property type="entry name" value="CRISP-related"/>
</dbReference>
<dbReference type="Pfam" id="PF00188">
    <property type="entry name" value="CAP"/>
    <property type="match status" value="1"/>
</dbReference>
<feature type="signal peptide" evidence="1">
    <location>
        <begin position="1"/>
        <end position="19"/>
    </location>
</feature>
<dbReference type="Proteomes" id="UP000663846">
    <property type="component" value="Unassembled WGS sequence"/>
</dbReference>
<dbReference type="InterPro" id="IPR035940">
    <property type="entry name" value="CAP_sf"/>
</dbReference>
<dbReference type="AlphaFoldDB" id="A0A8H2WUG4"/>
<dbReference type="PANTHER" id="PTHR10334">
    <property type="entry name" value="CYSTEINE-RICH SECRETORY PROTEIN-RELATED"/>
    <property type="match status" value="1"/>
</dbReference>
<dbReference type="InterPro" id="IPR014044">
    <property type="entry name" value="CAP_dom"/>
</dbReference>
<feature type="chain" id="PRO_5034368954" description="SCP domain-containing protein" evidence="1">
    <location>
        <begin position="20"/>
        <end position="162"/>
    </location>
</feature>
<dbReference type="SUPFAM" id="SSF55797">
    <property type="entry name" value="PR-1-like"/>
    <property type="match status" value="1"/>
</dbReference>
<evidence type="ECO:0000313" key="3">
    <source>
        <dbReference type="EMBL" id="CAE6400890.1"/>
    </source>
</evidence>
<accession>A0A8H2WUG4</accession>
<sequence length="162" mass="17344">MPSSHVYIFLLALATSISAVPPSGPVRIIRQANEYLDAHNSFRAQHGANSLTWSSELEAKAQNWANGCVFEHGSTGENLAAGTAGFGAGAAVQLWNDEAGQYDPNNPQPSHFTQVVWKSTTELGCAVARCPAGTIYPEESDYHVCEYSSPGNVIGQFSENVE</sequence>
<dbReference type="PRINTS" id="PR00837">
    <property type="entry name" value="V5TPXLIKE"/>
</dbReference>
<name>A0A8H2WUG4_9AGAM</name>
<keyword evidence="1" id="KW-0732">Signal</keyword>